<feature type="non-terminal residue" evidence="6">
    <location>
        <position position="1"/>
    </location>
</feature>
<evidence type="ECO:0000256" key="1">
    <source>
        <dbReference type="ARBA" id="ARBA00004123"/>
    </source>
</evidence>
<feature type="domain" description="Pre-mRNA polyadenylation factor Fip1" evidence="5">
    <location>
        <begin position="29"/>
        <end position="72"/>
    </location>
</feature>
<keyword evidence="3" id="KW-0507">mRNA processing</keyword>
<reference evidence="6" key="1">
    <citation type="submission" date="2015-07" db="EMBL/GenBank/DDBJ databases">
        <title>Adaptation to a free-living lifestyle via gene acquisitions in the diplomonad Trepomonas sp. PC1.</title>
        <authorList>
            <person name="Xu F."/>
            <person name="Jerlstrom-Hultqvist J."/>
            <person name="Kolisko M."/>
            <person name="Simpson A.G.B."/>
            <person name="Roger A.J."/>
            <person name="Svard S.G."/>
            <person name="Andersson J.O."/>
        </authorList>
    </citation>
    <scope>NUCLEOTIDE SEQUENCE</scope>
    <source>
        <strain evidence="6">PC1</strain>
    </source>
</reference>
<comment type="similarity">
    <text evidence="2">Belongs to the FIP1 family.</text>
</comment>
<dbReference type="GO" id="GO:0005634">
    <property type="term" value="C:nucleus"/>
    <property type="evidence" value="ECO:0007669"/>
    <property type="project" value="UniProtKB-SubCell"/>
</dbReference>
<feature type="non-terminal residue" evidence="6">
    <location>
        <position position="77"/>
    </location>
</feature>
<accession>A0A146KI98</accession>
<comment type="subcellular location">
    <subcellularLocation>
        <location evidence="1">Nucleus</location>
    </subcellularLocation>
</comment>
<dbReference type="EMBL" id="GDID01000748">
    <property type="protein sequence ID" value="JAP95858.1"/>
    <property type="molecule type" value="Transcribed_RNA"/>
</dbReference>
<dbReference type="AlphaFoldDB" id="A0A146KI98"/>
<evidence type="ECO:0000259" key="5">
    <source>
        <dbReference type="Pfam" id="PF05182"/>
    </source>
</evidence>
<organism evidence="6">
    <name type="scientific">Trepomonas sp. PC1</name>
    <dbReference type="NCBI Taxonomy" id="1076344"/>
    <lineage>
        <taxon>Eukaryota</taxon>
        <taxon>Metamonada</taxon>
        <taxon>Diplomonadida</taxon>
        <taxon>Hexamitidae</taxon>
        <taxon>Hexamitinae</taxon>
        <taxon>Trepomonas</taxon>
    </lineage>
</organism>
<proteinExistence type="inferred from homology"/>
<evidence type="ECO:0000313" key="6">
    <source>
        <dbReference type="EMBL" id="JAP95858.1"/>
    </source>
</evidence>
<keyword evidence="4" id="KW-0539">Nucleus</keyword>
<gene>
    <name evidence="6" type="ORF">TPC1_11005</name>
</gene>
<evidence type="ECO:0000256" key="4">
    <source>
        <dbReference type="ARBA" id="ARBA00023242"/>
    </source>
</evidence>
<name>A0A146KI98_9EUKA</name>
<evidence type="ECO:0000256" key="3">
    <source>
        <dbReference type="ARBA" id="ARBA00022664"/>
    </source>
</evidence>
<dbReference type="Pfam" id="PF05182">
    <property type="entry name" value="Fip1"/>
    <property type="match status" value="1"/>
</dbReference>
<evidence type="ECO:0000256" key="2">
    <source>
        <dbReference type="ARBA" id="ARBA00007459"/>
    </source>
</evidence>
<dbReference type="GO" id="GO:0006397">
    <property type="term" value="P:mRNA processing"/>
    <property type="evidence" value="ECO:0007669"/>
    <property type="project" value="UniProtKB-KW"/>
</dbReference>
<protein>
    <submittedName>
        <fullName evidence="6">Fip1 motif-containing protein</fullName>
    </submittedName>
</protein>
<dbReference type="InterPro" id="IPR007854">
    <property type="entry name" value="Fip1_dom"/>
</dbReference>
<sequence>ESSIIDMNRQLGGDQLHYEPKVGDEYVYELDFESFVGEKPWRNCKTREEISQYFNYGFDEITFRLYQKYLRQQKQDS</sequence>